<evidence type="ECO:0000313" key="2">
    <source>
        <dbReference type="EMBL" id="BBB31151.1"/>
    </source>
</evidence>
<dbReference type="SUPFAM" id="SSF160631">
    <property type="entry name" value="SMI1/KNR4-like"/>
    <property type="match status" value="1"/>
</dbReference>
<reference evidence="2 3" key="1">
    <citation type="journal article" date="2008" name="Int. J. Syst. Evol. Microbiol.">
        <title>Neptunomonas japonica sp. nov., an Osedax japonicus symbiont-like bacterium isolated from sediment adjacent to sperm whale carcasses off Kagoshima, Japan.</title>
        <authorList>
            <person name="Miyazaki M."/>
            <person name="Nogi Y."/>
            <person name="Fujiwara Y."/>
            <person name="Kawato M."/>
            <person name="Kubokawa K."/>
            <person name="Horikoshi K."/>
        </authorList>
    </citation>
    <scope>NUCLEOTIDE SEQUENCE [LARGE SCALE GENOMIC DNA]</scope>
    <source>
        <strain evidence="2 3">JAMM 1380</strain>
    </source>
</reference>
<dbReference type="EMBL" id="AP014546">
    <property type="protein sequence ID" value="BBB31151.1"/>
    <property type="molecule type" value="Genomic_DNA"/>
</dbReference>
<feature type="domain" description="Knr4/Smi1-like" evidence="1">
    <location>
        <begin position="21"/>
        <end position="129"/>
    </location>
</feature>
<gene>
    <name evidence="2" type="ORF">NEJAP_3213</name>
</gene>
<dbReference type="Pfam" id="PF14567">
    <property type="entry name" value="SUKH_5"/>
    <property type="match status" value="1"/>
</dbReference>
<accession>A0A7R6PN07</accession>
<sequence>MNDIIDELRELNEDRFNSVRLPTEDELVELEEEILISIPADLKEFLLEASDVVVGSLSPVTATEPHSHTHLPELTATAWSLGLPRELIPFCEANGGYYFIEQDGSIGFWSAEDEVNEEQWDNLWDWISDVWMSDTE</sequence>
<dbReference type="Proteomes" id="UP000595332">
    <property type="component" value="Chromosome"/>
</dbReference>
<evidence type="ECO:0000313" key="3">
    <source>
        <dbReference type="Proteomes" id="UP000595332"/>
    </source>
</evidence>
<proteinExistence type="predicted"/>
<protein>
    <recommendedName>
        <fullName evidence="1">Knr4/Smi1-like domain-containing protein</fullName>
    </recommendedName>
</protein>
<organism evidence="2 3">
    <name type="scientific">Neptunomonas japonica JAMM 1380</name>
    <dbReference type="NCBI Taxonomy" id="1441457"/>
    <lineage>
        <taxon>Bacteria</taxon>
        <taxon>Pseudomonadati</taxon>
        <taxon>Pseudomonadota</taxon>
        <taxon>Gammaproteobacteria</taxon>
        <taxon>Oceanospirillales</taxon>
        <taxon>Oceanospirillaceae</taxon>
        <taxon>Neptunomonas</taxon>
    </lineage>
</organism>
<keyword evidence="3" id="KW-1185">Reference proteome</keyword>
<dbReference type="Gene3D" id="3.40.1580.10">
    <property type="entry name" value="SMI1/KNR4-like"/>
    <property type="match status" value="1"/>
</dbReference>
<name>A0A7R6PN07_9GAMM</name>
<dbReference type="SMART" id="SM00860">
    <property type="entry name" value="SMI1_KNR4"/>
    <property type="match status" value="1"/>
</dbReference>
<dbReference type="KEGG" id="njp:NEJAP_3213"/>
<evidence type="ECO:0000259" key="1">
    <source>
        <dbReference type="SMART" id="SM00860"/>
    </source>
</evidence>
<dbReference type="InterPro" id="IPR018958">
    <property type="entry name" value="Knr4/Smi1-like_dom"/>
</dbReference>
<dbReference type="RefSeq" id="WP_201348273.1">
    <property type="nucleotide sequence ID" value="NZ_AP014546.1"/>
</dbReference>
<dbReference type="InterPro" id="IPR037883">
    <property type="entry name" value="Knr4/Smi1-like_sf"/>
</dbReference>
<dbReference type="AlphaFoldDB" id="A0A7R6PN07"/>